<dbReference type="RefSeq" id="WP_102883708.1">
    <property type="nucleotide sequence ID" value="NZ_CP010725.1"/>
</dbReference>
<dbReference type="Gene3D" id="3.90.1150.170">
    <property type="match status" value="1"/>
</dbReference>
<protein>
    <submittedName>
        <fullName evidence="8">Putative L-2,4-diaminobutyrate decarboxylase</fullName>
    </submittedName>
</protein>
<dbReference type="AlphaFoldDB" id="A0A2I7KAB1"/>
<accession>A0A2I7KAB1</accession>
<dbReference type="Gene3D" id="3.90.1150.10">
    <property type="entry name" value="Aspartate Aminotransferase, domain 1"/>
    <property type="match status" value="1"/>
</dbReference>
<dbReference type="InterPro" id="IPR015422">
    <property type="entry name" value="PyrdxlP-dep_Trfase_small"/>
</dbReference>
<organism evidence="8 9">
    <name type="scientific">Phaeobacter inhibens</name>
    <dbReference type="NCBI Taxonomy" id="221822"/>
    <lineage>
        <taxon>Bacteria</taxon>
        <taxon>Pseudomonadati</taxon>
        <taxon>Pseudomonadota</taxon>
        <taxon>Alphaproteobacteria</taxon>
        <taxon>Rhodobacterales</taxon>
        <taxon>Roseobacteraceae</taxon>
        <taxon>Phaeobacter</taxon>
    </lineage>
</organism>
<evidence type="ECO:0000256" key="5">
    <source>
        <dbReference type="ARBA" id="ARBA00023239"/>
    </source>
</evidence>
<keyword evidence="4 6" id="KW-0663">Pyridoxal phosphate</keyword>
<dbReference type="PANTHER" id="PTHR11999">
    <property type="entry name" value="GROUP II PYRIDOXAL-5-PHOSPHATE DECARBOXYLASE"/>
    <property type="match status" value="1"/>
</dbReference>
<evidence type="ECO:0000256" key="3">
    <source>
        <dbReference type="ARBA" id="ARBA00022793"/>
    </source>
</evidence>
<dbReference type="InterPro" id="IPR015421">
    <property type="entry name" value="PyrdxlP-dep_Trfase_major"/>
</dbReference>
<dbReference type="GO" id="GO:0016831">
    <property type="term" value="F:carboxy-lyase activity"/>
    <property type="evidence" value="ECO:0007669"/>
    <property type="project" value="UniProtKB-KW"/>
</dbReference>
<dbReference type="InterPro" id="IPR002129">
    <property type="entry name" value="PyrdxlP-dep_de-COase"/>
</dbReference>
<reference evidence="8 9" key="2">
    <citation type="journal article" date="2017" name="Genome Biol. Evol.">
        <title>Trajectories and Drivers of Genome Evolution in Surface-Associated Marine Phaeobacter.</title>
        <authorList>
            <person name="Freese H.M."/>
            <person name="Sikorski J."/>
            <person name="Bunk B."/>
            <person name="Scheuner C."/>
            <person name="Meier-Kolthoff J.P."/>
            <person name="Sproer C."/>
            <person name="Gram L."/>
            <person name="Overmann J."/>
        </authorList>
    </citation>
    <scope>NUCLEOTIDE SEQUENCE [LARGE SCALE GENOMIC DNA]</scope>
    <source>
        <strain evidence="8 9">P88</strain>
    </source>
</reference>
<evidence type="ECO:0000313" key="9">
    <source>
        <dbReference type="Proteomes" id="UP000236447"/>
    </source>
</evidence>
<evidence type="ECO:0000256" key="1">
    <source>
        <dbReference type="ARBA" id="ARBA00001933"/>
    </source>
</evidence>
<dbReference type="GO" id="GO:0019752">
    <property type="term" value="P:carboxylic acid metabolic process"/>
    <property type="evidence" value="ECO:0007669"/>
    <property type="project" value="InterPro"/>
</dbReference>
<dbReference type="Gene3D" id="3.40.640.10">
    <property type="entry name" value="Type I PLP-dependent aspartate aminotransferase-like (Major domain)"/>
    <property type="match status" value="1"/>
</dbReference>
<dbReference type="SUPFAM" id="SSF53383">
    <property type="entry name" value="PLP-dependent transferases"/>
    <property type="match status" value="1"/>
</dbReference>
<feature type="modified residue" description="N6-(pyridoxal phosphate)lysine" evidence="6">
    <location>
        <position position="294"/>
    </location>
</feature>
<dbReference type="InterPro" id="IPR015424">
    <property type="entry name" value="PyrdxlP-dep_Trfase"/>
</dbReference>
<comment type="cofactor">
    <cofactor evidence="1 6 7">
        <name>pyridoxal 5'-phosphate</name>
        <dbReference type="ChEBI" id="CHEBI:597326"/>
    </cofactor>
</comment>
<evidence type="ECO:0000256" key="2">
    <source>
        <dbReference type="ARBA" id="ARBA00009533"/>
    </source>
</evidence>
<evidence type="ECO:0000256" key="6">
    <source>
        <dbReference type="PIRSR" id="PIRSR602129-50"/>
    </source>
</evidence>
<dbReference type="Proteomes" id="UP000236447">
    <property type="component" value="Chromosome"/>
</dbReference>
<sequence length="472" mass="50336">MAETGIKTQDWTAFRAEAQRMLEAALDQMQQAAERPWQPVPDDIDARYAIRAEAQGPQQIVDRIIEDVLPYHGGNIHPRFWGWVQGSGLATDLISSLATAAVNANMGGRDHGANYMERAVVDWTRRKMGMPEGASGILVTGTSQATVIAFQAARLRVLPDLRKEGQGDVRLTAYAGAGVHNATLKAVELLGIGSDNLRKVPLVDGQMDRAALARMVAEDKAAGALPFLVVGTAGSVDLGLFDDLNALADAAADLGLWLHVDGAFGAWTRIAHAPWRSLSDGIGQADSIALDFHKWMYVGYDCGMALLRNEGEHRAAFAARPSYLEGAERGLAGGEPWFCDYGIDLSRGNRALKVWTALETYGEAAFAQAITGNCELTAAMAAAVEAQPLMALGAPVVSNICVFTARSDLPVAAQSQVNADIAQTLQESGEAVFSTTRMDGRVMLRAAITNHRSRAADVDAAIAAVAREAARV</sequence>
<evidence type="ECO:0000256" key="7">
    <source>
        <dbReference type="RuleBase" id="RU000382"/>
    </source>
</evidence>
<proteinExistence type="inferred from homology"/>
<keyword evidence="5 7" id="KW-0456">Lyase</keyword>
<keyword evidence="3" id="KW-0210">Decarboxylase</keyword>
<dbReference type="InterPro" id="IPR010977">
    <property type="entry name" value="Aromatic_deC"/>
</dbReference>
<comment type="similarity">
    <text evidence="2 7">Belongs to the group II decarboxylase family.</text>
</comment>
<dbReference type="GO" id="GO:0030170">
    <property type="term" value="F:pyridoxal phosphate binding"/>
    <property type="evidence" value="ECO:0007669"/>
    <property type="project" value="InterPro"/>
</dbReference>
<dbReference type="EMBL" id="CP010725">
    <property type="protein sequence ID" value="AUQ99551.1"/>
    <property type="molecule type" value="Genomic_DNA"/>
</dbReference>
<gene>
    <name evidence="8" type="ORF">PhaeoP88_02190</name>
</gene>
<reference evidence="8 9" key="1">
    <citation type="journal article" date="2017" name="Front. Microbiol.">
        <title>Phaeobacter piscinae sp. nov., a species of the Roseobacter group and potential aquaculture probiont.</title>
        <authorList>
            <person name="Sonnenschein E.C."/>
            <person name="Phippen C.B.W."/>
            <person name="Nielsen K.F."/>
            <person name="Mateiu R.V."/>
            <person name="Melchiorsen J."/>
            <person name="Gram L."/>
            <person name="Overmann J."/>
            <person name="Freese H.M."/>
        </authorList>
    </citation>
    <scope>NUCLEOTIDE SEQUENCE [LARGE SCALE GENOMIC DNA]</scope>
    <source>
        <strain evidence="8 9">P88</strain>
    </source>
</reference>
<dbReference type="Pfam" id="PF00282">
    <property type="entry name" value="Pyridoxal_deC"/>
    <property type="match status" value="1"/>
</dbReference>
<name>A0A2I7KAB1_9RHOB</name>
<evidence type="ECO:0000313" key="8">
    <source>
        <dbReference type="EMBL" id="AUQ99551.1"/>
    </source>
</evidence>
<evidence type="ECO:0000256" key="4">
    <source>
        <dbReference type="ARBA" id="ARBA00022898"/>
    </source>
</evidence>
<dbReference type="PANTHER" id="PTHR11999:SF70">
    <property type="entry name" value="MIP05841P"/>
    <property type="match status" value="1"/>
</dbReference>